<dbReference type="PANTHER" id="PTHR33602:SF1">
    <property type="entry name" value="REGULATORY PROTEIN RECX FAMILY PROTEIN"/>
    <property type="match status" value="1"/>
</dbReference>
<accession>A0A9W6P3F0</accession>
<evidence type="ECO:0000313" key="11">
    <source>
        <dbReference type="Proteomes" id="UP001165092"/>
    </source>
</evidence>
<sequence length="188" mass="20790">MPDPRPDDVDSEAPPAASARPEEDPETKARAICLRLLTLAPRTRSQLAQALRRREIPDEAAEAVLSRFNEAGIIDDAAFAAAWVDSRHTGRGLARRALAAELRQRGVDEETVRDAVEELTPEQEETAARSLVRRKLSATRGKAPEVRTRRLMGMLARKGYPAGLAYRVIRAELDAEGYDIDLPEPDLD</sequence>
<dbReference type="InterPro" id="IPR036388">
    <property type="entry name" value="WH-like_DNA-bd_sf"/>
</dbReference>
<comment type="similarity">
    <text evidence="2 5">Belongs to the RecX family.</text>
</comment>
<dbReference type="InterPro" id="IPR003783">
    <property type="entry name" value="Regulatory_RecX"/>
</dbReference>
<feature type="domain" description="RecX first three-helical" evidence="9">
    <location>
        <begin position="29"/>
        <end position="67"/>
    </location>
</feature>
<dbReference type="Pfam" id="PF02631">
    <property type="entry name" value="RecX_HTH2"/>
    <property type="match status" value="1"/>
</dbReference>
<keyword evidence="11" id="KW-1185">Reference proteome</keyword>
<feature type="region of interest" description="Disordered" evidence="6">
    <location>
        <begin position="1"/>
        <end position="27"/>
    </location>
</feature>
<proteinExistence type="inferred from homology"/>
<comment type="function">
    <text evidence="5">Modulates RecA activity.</text>
</comment>
<dbReference type="Gene3D" id="1.10.10.10">
    <property type="entry name" value="Winged helix-like DNA-binding domain superfamily/Winged helix DNA-binding domain"/>
    <property type="match status" value="2"/>
</dbReference>
<dbReference type="Pfam" id="PF21981">
    <property type="entry name" value="RecX_HTH3"/>
    <property type="match status" value="1"/>
</dbReference>
<evidence type="ECO:0000256" key="4">
    <source>
        <dbReference type="ARBA" id="ARBA00022490"/>
    </source>
</evidence>
<evidence type="ECO:0000259" key="9">
    <source>
        <dbReference type="Pfam" id="PF21982"/>
    </source>
</evidence>
<dbReference type="InterPro" id="IPR053926">
    <property type="entry name" value="RecX_HTH_1st"/>
</dbReference>
<organism evidence="10 11">
    <name type="scientific">Nocardiopsis ansamitocini</name>
    <dbReference type="NCBI Taxonomy" id="1670832"/>
    <lineage>
        <taxon>Bacteria</taxon>
        <taxon>Bacillati</taxon>
        <taxon>Actinomycetota</taxon>
        <taxon>Actinomycetes</taxon>
        <taxon>Streptosporangiales</taxon>
        <taxon>Nocardiopsidaceae</taxon>
        <taxon>Nocardiopsis</taxon>
    </lineage>
</organism>
<dbReference type="PANTHER" id="PTHR33602">
    <property type="entry name" value="REGULATORY PROTEIN RECX FAMILY PROTEIN"/>
    <property type="match status" value="1"/>
</dbReference>
<dbReference type="Proteomes" id="UP001165092">
    <property type="component" value="Unassembled WGS sequence"/>
</dbReference>
<dbReference type="HAMAP" id="MF_01114">
    <property type="entry name" value="RecX"/>
    <property type="match status" value="1"/>
</dbReference>
<dbReference type="RefSeq" id="WP_285757261.1">
    <property type="nucleotide sequence ID" value="NZ_BSQG01000001.1"/>
</dbReference>
<evidence type="ECO:0000256" key="6">
    <source>
        <dbReference type="SAM" id="MobiDB-lite"/>
    </source>
</evidence>
<dbReference type="AlphaFoldDB" id="A0A9W6P3F0"/>
<reference evidence="10" key="1">
    <citation type="submission" date="2023-02" db="EMBL/GenBank/DDBJ databases">
        <title>Nocardiopsis ansamitocini NBRC 112285.</title>
        <authorList>
            <person name="Ichikawa N."/>
            <person name="Sato H."/>
            <person name="Tonouchi N."/>
        </authorList>
    </citation>
    <scope>NUCLEOTIDE SEQUENCE</scope>
    <source>
        <strain evidence="10">NBRC 112285</strain>
    </source>
</reference>
<gene>
    <name evidence="5 10" type="primary">recX</name>
    <name evidence="10" type="ORF">Nans01_07590</name>
</gene>
<feature type="domain" description="RecX third three-helical" evidence="8">
    <location>
        <begin position="124"/>
        <end position="169"/>
    </location>
</feature>
<protein>
    <recommendedName>
        <fullName evidence="3 5">Regulatory protein RecX</fullName>
    </recommendedName>
</protein>
<dbReference type="InterPro" id="IPR053924">
    <property type="entry name" value="RecX_HTH_2nd"/>
</dbReference>
<evidence type="ECO:0000256" key="2">
    <source>
        <dbReference type="ARBA" id="ARBA00009695"/>
    </source>
</evidence>
<evidence type="ECO:0000259" key="7">
    <source>
        <dbReference type="Pfam" id="PF02631"/>
    </source>
</evidence>
<evidence type="ECO:0000256" key="5">
    <source>
        <dbReference type="HAMAP-Rule" id="MF_01114"/>
    </source>
</evidence>
<comment type="caution">
    <text evidence="10">The sequence shown here is derived from an EMBL/GenBank/DDBJ whole genome shotgun (WGS) entry which is preliminary data.</text>
</comment>
<evidence type="ECO:0000259" key="8">
    <source>
        <dbReference type="Pfam" id="PF21981"/>
    </source>
</evidence>
<dbReference type="EMBL" id="BSQG01000001">
    <property type="protein sequence ID" value="GLU46408.1"/>
    <property type="molecule type" value="Genomic_DNA"/>
</dbReference>
<feature type="domain" description="RecX second three-helical" evidence="7">
    <location>
        <begin position="75"/>
        <end position="115"/>
    </location>
</feature>
<dbReference type="InterPro" id="IPR053925">
    <property type="entry name" value="RecX_HTH_3rd"/>
</dbReference>
<name>A0A9W6P3F0_9ACTN</name>
<evidence type="ECO:0000256" key="3">
    <source>
        <dbReference type="ARBA" id="ARBA00018111"/>
    </source>
</evidence>
<evidence type="ECO:0000256" key="1">
    <source>
        <dbReference type="ARBA" id="ARBA00004496"/>
    </source>
</evidence>
<dbReference type="GO" id="GO:0005737">
    <property type="term" value="C:cytoplasm"/>
    <property type="evidence" value="ECO:0007669"/>
    <property type="project" value="UniProtKB-SubCell"/>
</dbReference>
<dbReference type="GO" id="GO:0006282">
    <property type="term" value="P:regulation of DNA repair"/>
    <property type="evidence" value="ECO:0007669"/>
    <property type="project" value="UniProtKB-UniRule"/>
</dbReference>
<comment type="subcellular location">
    <subcellularLocation>
        <location evidence="1 5">Cytoplasm</location>
    </subcellularLocation>
</comment>
<dbReference type="Pfam" id="PF21982">
    <property type="entry name" value="RecX_HTH1"/>
    <property type="match status" value="1"/>
</dbReference>
<dbReference type="NCBIfam" id="NF001061">
    <property type="entry name" value="PRK00117.5-1"/>
    <property type="match status" value="1"/>
</dbReference>
<evidence type="ECO:0000313" key="10">
    <source>
        <dbReference type="EMBL" id="GLU46408.1"/>
    </source>
</evidence>
<keyword evidence="4 5" id="KW-0963">Cytoplasm</keyword>